<dbReference type="Proteomes" id="UP000245464">
    <property type="component" value="Chromosome 4"/>
</dbReference>
<accession>A0A2W1F5H2</accession>
<name>A0A2W1F5H2_9PLEO</name>
<proteinExistence type="predicted"/>
<keyword evidence="5" id="KW-1185">Reference proteome</keyword>
<feature type="chain" id="PRO_5042701046" evidence="1">
    <location>
        <begin position="19"/>
        <end position="131"/>
    </location>
</feature>
<reference evidence="5" key="4">
    <citation type="journal article" date="2022" name="Microb. Genom.">
        <title>A global pangenome for the wheat fungal pathogen Pyrenophora tritici-repentis and prediction of effector protein structural homology.</title>
        <authorList>
            <person name="Moolhuijzen P.M."/>
            <person name="See P.T."/>
            <person name="Shi G."/>
            <person name="Powell H.R."/>
            <person name="Cockram J."/>
            <person name="Jorgensen L.N."/>
            <person name="Benslimane H."/>
            <person name="Strelkov S.E."/>
            <person name="Turner J."/>
            <person name="Liu Z."/>
            <person name="Moffat C.S."/>
        </authorList>
    </citation>
    <scope>NUCLEOTIDE SEQUENCE [LARGE SCALE GENOMIC DNA]</scope>
</reference>
<organism evidence="2 4">
    <name type="scientific">Pyrenophora tritici-repentis</name>
    <dbReference type="NCBI Taxonomy" id="45151"/>
    <lineage>
        <taxon>Eukaryota</taxon>
        <taxon>Fungi</taxon>
        <taxon>Dikarya</taxon>
        <taxon>Ascomycota</taxon>
        <taxon>Pezizomycotina</taxon>
        <taxon>Dothideomycetes</taxon>
        <taxon>Pleosporomycetidae</taxon>
        <taxon>Pleosporales</taxon>
        <taxon>Pleosporineae</taxon>
        <taxon>Pleosporaceae</taxon>
        <taxon>Pyrenophora</taxon>
    </lineage>
</organism>
<evidence type="ECO:0000313" key="3">
    <source>
        <dbReference type="EMBL" id="KAI1516818.1"/>
    </source>
</evidence>
<evidence type="ECO:0000313" key="4">
    <source>
        <dbReference type="Proteomes" id="UP000245464"/>
    </source>
</evidence>
<evidence type="ECO:0000313" key="2">
    <source>
        <dbReference type="EMBL" id="KAF7572317.1"/>
    </source>
</evidence>
<dbReference type="Proteomes" id="UP000249757">
    <property type="component" value="Unassembled WGS sequence"/>
</dbReference>
<gene>
    <name evidence="3" type="ORF">Ptr86124_003755</name>
    <name evidence="2" type="ORF">PtrM4_098170</name>
</gene>
<reference evidence="2" key="1">
    <citation type="journal article" date="2018" name="BMC Genomics">
        <title>Comparative genomics of the wheat fungal pathogen Pyrenophora tritici-repentis reveals chromosomal variations and genome plasticity.</title>
        <authorList>
            <person name="Moolhuijzen P."/>
            <person name="See P.T."/>
            <person name="Hane J.K."/>
            <person name="Shi G."/>
            <person name="Liu Z."/>
            <person name="Oliver R.P."/>
            <person name="Moffat C.S."/>
        </authorList>
    </citation>
    <scope>NUCLEOTIDE SEQUENCE [LARGE SCALE GENOMIC DNA]</scope>
    <source>
        <strain evidence="2">M4</strain>
    </source>
</reference>
<evidence type="ECO:0000256" key="1">
    <source>
        <dbReference type="SAM" id="SignalP"/>
    </source>
</evidence>
<dbReference type="AlphaFoldDB" id="A0A2W1F5H2"/>
<reference evidence="3" key="3">
    <citation type="journal article" date="2022" name="bioRxiv">
        <title>A global pangenome for the wheat fungal pathogen Pyrenophora tritici-repentis and prediction of effector protein structural homology.</title>
        <authorList>
            <person name="Moolhuijzen P."/>
            <person name="See P.T."/>
            <person name="Shi G."/>
            <person name="Powell H.R."/>
            <person name="Cockram J."/>
            <person name="Jorgensen L.N."/>
            <person name="Benslimane H."/>
            <person name="Strelkov S.E."/>
            <person name="Turner J."/>
            <person name="Liu Z."/>
            <person name="Moffat C.S."/>
        </authorList>
    </citation>
    <scope>NUCLEOTIDE SEQUENCE</scope>
    <source>
        <strain evidence="3">86-124</strain>
    </source>
</reference>
<comment type="caution">
    <text evidence="2">The sequence shown here is derived from an EMBL/GenBank/DDBJ whole genome shotgun (WGS) entry which is preliminary data.</text>
</comment>
<keyword evidence="1" id="KW-0732">Signal</keyword>
<dbReference type="OMA" id="NTNCVIT"/>
<protein>
    <submittedName>
        <fullName evidence="2">Uncharacterized protein</fullName>
    </submittedName>
</protein>
<dbReference type="EMBL" id="NQIK02000004">
    <property type="protein sequence ID" value="KAF7572317.1"/>
    <property type="molecule type" value="Genomic_DNA"/>
</dbReference>
<dbReference type="OrthoDB" id="3497702at2759"/>
<evidence type="ECO:0000313" key="5">
    <source>
        <dbReference type="Proteomes" id="UP000249757"/>
    </source>
</evidence>
<reference evidence="3" key="2">
    <citation type="submission" date="2021-05" db="EMBL/GenBank/DDBJ databases">
        <authorList>
            <person name="Moolhuijzen P.M."/>
            <person name="Moffat C.S."/>
        </authorList>
    </citation>
    <scope>NUCLEOTIDE SEQUENCE</scope>
    <source>
        <strain evidence="3">86-124</strain>
    </source>
</reference>
<feature type="signal peptide" evidence="1">
    <location>
        <begin position="1"/>
        <end position="18"/>
    </location>
</feature>
<sequence>MQLTIALCATILASAIKAAPSLLPRETFPLVTVSITDDLTGANAAVTVLSDGLARNLTTFFQGTAIDQQGAIFGTSAQLINFTPKTHCFFQNYNHIIQFNGKDKTFVDLDRNADQAIPIQLNGFNLQCSER</sequence>
<dbReference type="EMBL" id="NRDI02000004">
    <property type="protein sequence ID" value="KAI1516818.1"/>
    <property type="molecule type" value="Genomic_DNA"/>
</dbReference>